<keyword evidence="2" id="KW-1185">Reference proteome</keyword>
<proteinExistence type="predicted"/>
<dbReference type="EMBL" id="CAJVPM010015931">
    <property type="protein sequence ID" value="CAG8610956.1"/>
    <property type="molecule type" value="Genomic_DNA"/>
</dbReference>
<accession>A0ACA9MTB5</accession>
<dbReference type="Proteomes" id="UP000789860">
    <property type="component" value="Unassembled WGS sequence"/>
</dbReference>
<name>A0ACA9MTB5_9GLOM</name>
<gene>
    <name evidence="1" type="ORF">SCALOS_LOCUS7290</name>
</gene>
<protein>
    <submittedName>
        <fullName evidence="1">10440_t:CDS:1</fullName>
    </submittedName>
</protein>
<evidence type="ECO:0000313" key="2">
    <source>
        <dbReference type="Proteomes" id="UP000789860"/>
    </source>
</evidence>
<organism evidence="1 2">
    <name type="scientific">Scutellospora calospora</name>
    <dbReference type="NCBI Taxonomy" id="85575"/>
    <lineage>
        <taxon>Eukaryota</taxon>
        <taxon>Fungi</taxon>
        <taxon>Fungi incertae sedis</taxon>
        <taxon>Mucoromycota</taxon>
        <taxon>Glomeromycotina</taxon>
        <taxon>Glomeromycetes</taxon>
        <taxon>Diversisporales</taxon>
        <taxon>Gigasporaceae</taxon>
        <taxon>Scutellospora</taxon>
    </lineage>
</organism>
<evidence type="ECO:0000313" key="1">
    <source>
        <dbReference type="EMBL" id="CAG8610956.1"/>
    </source>
</evidence>
<reference evidence="1" key="1">
    <citation type="submission" date="2021-06" db="EMBL/GenBank/DDBJ databases">
        <authorList>
            <person name="Kallberg Y."/>
            <person name="Tangrot J."/>
            <person name="Rosling A."/>
        </authorList>
    </citation>
    <scope>NUCLEOTIDE SEQUENCE</scope>
    <source>
        <strain evidence="1">AU212A</strain>
    </source>
</reference>
<sequence>MKNITNNKIMNGNETSNDSFLINESESSIQTELSNNTRRPLSNIWDKFNVINNRLGKHKGTSCRYCPHTWVQRRAQEIKSHLAMKCRRRVSREVRIRVLRDLQSKFSKSTTPKKKKSDYSQLFLNAYYDTKEAIDKAKETRANQTLIKWIVCSGISFSAFDNPFFENYTKLLNSGYDPPKHTILASSILDAEAVNIIIKVENELSKAKNLTLCNSYSASAALREEIIHFLTLGRNLKSTTKTWCNFLEPGIYKNYVLKKVLEIWKKLGSGRISADLLKTQMSLYKNQESPYDDEFIISANIVTNW</sequence>
<comment type="caution">
    <text evidence="1">The sequence shown here is derived from an EMBL/GenBank/DDBJ whole genome shotgun (WGS) entry which is preliminary data.</text>
</comment>